<dbReference type="PROSITE" id="PS00108">
    <property type="entry name" value="PROTEIN_KINASE_ST"/>
    <property type="match status" value="1"/>
</dbReference>
<organism evidence="6 7">
    <name type="scientific">Acaulospora morrowiae</name>
    <dbReference type="NCBI Taxonomy" id="94023"/>
    <lineage>
        <taxon>Eukaryota</taxon>
        <taxon>Fungi</taxon>
        <taxon>Fungi incertae sedis</taxon>
        <taxon>Mucoromycota</taxon>
        <taxon>Glomeromycotina</taxon>
        <taxon>Glomeromycetes</taxon>
        <taxon>Diversisporales</taxon>
        <taxon>Acaulosporaceae</taxon>
        <taxon>Acaulospora</taxon>
    </lineage>
</organism>
<dbReference type="GO" id="GO:0005524">
    <property type="term" value="F:ATP binding"/>
    <property type="evidence" value="ECO:0007669"/>
    <property type="project" value="UniProtKB-UniRule"/>
</dbReference>
<dbReference type="GO" id="GO:0097527">
    <property type="term" value="P:necroptotic signaling pathway"/>
    <property type="evidence" value="ECO:0007669"/>
    <property type="project" value="TreeGrafter"/>
</dbReference>
<keyword evidence="4" id="KW-0723">Serine/threonine-protein kinase</keyword>
<feature type="binding site" evidence="3">
    <location>
        <position position="54"/>
    </location>
    <ligand>
        <name>ATP</name>
        <dbReference type="ChEBI" id="CHEBI:30616"/>
    </ligand>
</feature>
<dbReference type="GO" id="GO:0004674">
    <property type="term" value="F:protein serine/threonine kinase activity"/>
    <property type="evidence" value="ECO:0007669"/>
    <property type="project" value="UniProtKB-KW"/>
</dbReference>
<dbReference type="InterPro" id="IPR008271">
    <property type="entry name" value="Ser/Thr_kinase_AS"/>
</dbReference>
<dbReference type="InterPro" id="IPR000719">
    <property type="entry name" value="Prot_kinase_dom"/>
</dbReference>
<dbReference type="PROSITE" id="PS00107">
    <property type="entry name" value="PROTEIN_KINASE_ATP"/>
    <property type="match status" value="1"/>
</dbReference>
<dbReference type="Proteomes" id="UP000789342">
    <property type="component" value="Unassembled WGS sequence"/>
</dbReference>
<evidence type="ECO:0000313" key="7">
    <source>
        <dbReference type="Proteomes" id="UP000789342"/>
    </source>
</evidence>
<dbReference type="OrthoDB" id="1668230at2759"/>
<keyword evidence="1 3" id="KW-0547">Nucleotide-binding</keyword>
<accession>A0A9N9NKT4</accession>
<feature type="non-terminal residue" evidence="6">
    <location>
        <position position="213"/>
    </location>
</feature>
<evidence type="ECO:0000313" key="6">
    <source>
        <dbReference type="EMBL" id="CAG8740369.1"/>
    </source>
</evidence>
<dbReference type="PANTHER" id="PTHR44329">
    <property type="entry name" value="SERINE/THREONINE-PROTEIN KINASE TNNI3K-RELATED"/>
    <property type="match status" value="1"/>
</dbReference>
<evidence type="ECO:0000259" key="5">
    <source>
        <dbReference type="PROSITE" id="PS50011"/>
    </source>
</evidence>
<evidence type="ECO:0000256" key="2">
    <source>
        <dbReference type="ARBA" id="ARBA00022840"/>
    </source>
</evidence>
<evidence type="ECO:0000256" key="4">
    <source>
        <dbReference type="RuleBase" id="RU000304"/>
    </source>
</evidence>
<feature type="domain" description="Protein kinase" evidence="5">
    <location>
        <begin position="27"/>
        <end position="213"/>
    </location>
</feature>
<dbReference type="PANTHER" id="PTHR44329:SF298">
    <property type="entry name" value="MIXED LINEAGE KINASE DOMAIN-LIKE PROTEIN"/>
    <property type="match status" value="1"/>
</dbReference>
<dbReference type="AlphaFoldDB" id="A0A9N9NKT4"/>
<dbReference type="Gene3D" id="1.10.510.10">
    <property type="entry name" value="Transferase(Phosphotransferase) domain 1"/>
    <property type="match status" value="1"/>
</dbReference>
<gene>
    <name evidence="6" type="ORF">AMORRO_LOCUS14673</name>
</gene>
<name>A0A9N9NKT4_9GLOM</name>
<dbReference type="SMART" id="SM00220">
    <property type="entry name" value="S_TKc"/>
    <property type="match status" value="1"/>
</dbReference>
<dbReference type="InterPro" id="IPR051681">
    <property type="entry name" value="Ser/Thr_Kinases-Pseudokinases"/>
</dbReference>
<proteinExistence type="inferred from homology"/>
<dbReference type="SUPFAM" id="SSF56112">
    <property type="entry name" value="Protein kinase-like (PK-like)"/>
    <property type="match status" value="1"/>
</dbReference>
<reference evidence="6" key="1">
    <citation type="submission" date="2021-06" db="EMBL/GenBank/DDBJ databases">
        <authorList>
            <person name="Kallberg Y."/>
            <person name="Tangrot J."/>
            <person name="Rosling A."/>
        </authorList>
    </citation>
    <scope>NUCLEOTIDE SEQUENCE</scope>
    <source>
        <strain evidence="6">CL551</strain>
    </source>
</reference>
<protein>
    <submittedName>
        <fullName evidence="6">18459_t:CDS:1</fullName>
    </submittedName>
</protein>
<keyword evidence="7" id="KW-1185">Reference proteome</keyword>
<dbReference type="PROSITE" id="PS50011">
    <property type="entry name" value="PROTEIN_KINASE_DOM"/>
    <property type="match status" value="1"/>
</dbReference>
<evidence type="ECO:0000256" key="3">
    <source>
        <dbReference type="PROSITE-ProRule" id="PRU10141"/>
    </source>
</evidence>
<dbReference type="EMBL" id="CAJVPV010030232">
    <property type="protein sequence ID" value="CAG8740369.1"/>
    <property type="molecule type" value="Genomic_DNA"/>
</dbReference>
<dbReference type="InterPro" id="IPR011009">
    <property type="entry name" value="Kinase-like_dom_sf"/>
</dbReference>
<comment type="similarity">
    <text evidence="4">Belongs to the protein kinase superfamily.</text>
</comment>
<sequence length="213" mass="23853">MNPSSIPPRTTRDDNDGDKHIVNAEEIVLGKHIGKGAFGCVYKAVYRSEHVAVKIVKASDWTQVLKEIEIMKKIGGKSYHLIRYRGECLVSDGENKNMYILMDYAENGTLRDLLLNVTYKPTWSLKVRLCYDIASGLSSLHELGIWHNDLKPANILLDAGSRAKLCDFGSCDFDGKLNDRFCGTAFWTAPEALEDYGTTPYSHEKADIYSLGL</sequence>
<dbReference type="InterPro" id="IPR017441">
    <property type="entry name" value="Protein_kinase_ATP_BS"/>
</dbReference>
<dbReference type="Pfam" id="PF00069">
    <property type="entry name" value="Pkinase"/>
    <property type="match status" value="1"/>
</dbReference>
<keyword evidence="4" id="KW-0418">Kinase</keyword>
<comment type="caution">
    <text evidence="6">The sequence shown here is derived from an EMBL/GenBank/DDBJ whole genome shotgun (WGS) entry which is preliminary data.</text>
</comment>
<keyword evidence="2 3" id="KW-0067">ATP-binding</keyword>
<evidence type="ECO:0000256" key="1">
    <source>
        <dbReference type="ARBA" id="ARBA00022741"/>
    </source>
</evidence>
<keyword evidence="4" id="KW-0808">Transferase</keyword>